<dbReference type="PANTHER" id="PTHR43071:SF1">
    <property type="entry name" value="2-AMINO-4-HYDROXY-6-HYDROXYMETHYLDIHYDROPTERIDINE PYROPHOSPHOKINASE"/>
    <property type="match status" value="1"/>
</dbReference>
<dbReference type="PROSITE" id="PS00794">
    <property type="entry name" value="HPPK"/>
    <property type="match status" value="1"/>
</dbReference>
<comment type="similarity">
    <text evidence="2">Belongs to the HPPK family.</text>
</comment>
<name>A0ABT0GM44_9GAMM</name>
<dbReference type="InterPro" id="IPR035907">
    <property type="entry name" value="Hppk_sf"/>
</dbReference>
<keyword evidence="15" id="KW-1185">Reference proteome</keyword>
<dbReference type="InterPro" id="IPR000550">
    <property type="entry name" value="Hppk"/>
</dbReference>
<dbReference type="GO" id="GO:0003848">
    <property type="term" value="F:2-amino-4-hydroxy-6-hydroxymethyldihydropteridine diphosphokinase activity"/>
    <property type="evidence" value="ECO:0007669"/>
    <property type="project" value="UniProtKB-EC"/>
</dbReference>
<evidence type="ECO:0000256" key="3">
    <source>
        <dbReference type="ARBA" id="ARBA00013253"/>
    </source>
</evidence>
<evidence type="ECO:0000313" key="15">
    <source>
        <dbReference type="Proteomes" id="UP001431449"/>
    </source>
</evidence>
<dbReference type="Proteomes" id="UP001431449">
    <property type="component" value="Unassembled WGS sequence"/>
</dbReference>
<keyword evidence="8" id="KW-0067">ATP-binding</keyword>
<protein>
    <recommendedName>
        <fullName evidence="4">2-amino-4-hydroxy-6-hydroxymethyldihydropteridine pyrophosphokinase</fullName>
        <ecNumber evidence="3">2.7.6.3</ecNumber>
    </recommendedName>
    <alternativeName>
        <fullName evidence="11">6-hydroxymethyl-7,8-dihydropterin pyrophosphokinase</fullName>
    </alternativeName>
    <alternativeName>
        <fullName evidence="12">7,8-dihydro-6-hydroxymethylpterin-pyrophosphokinase</fullName>
    </alternativeName>
</protein>
<comment type="function">
    <text evidence="10">Catalyzes the transfer of pyrophosphate from adenosine triphosphate (ATP) to 6-hydroxymethyl-7,8-dihydropterin, an enzymatic step in folate biosynthesis pathway.</text>
</comment>
<evidence type="ECO:0000256" key="11">
    <source>
        <dbReference type="ARBA" id="ARBA00029766"/>
    </source>
</evidence>
<dbReference type="Gene3D" id="3.30.70.560">
    <property type="entry name" value="7,8-Dihydro-6-hydroxymethylpterin-pyrophosphokinase HPPK"/>
    <property type="match status" value="1"/>
</dbReference>
<keyword evidence="7" id="KW-0418">Kinase</keyword>
<evidence type="ECO:0000256" key="9">
    <source>
        <dbReference type="ARBA" id="ARBA00022909"/>
    </source>
</evidence>
<evidence type="ECO:0000256" key="6">
    <source>
        <dbReference type="ARBA" id="ARBA00022741"/>
    </source>
</evidence>
<feature type="domain" description="7,8-dihydro-6-hydroxymethylpterin-pyrophosphokinase" evidence="13">
    <location>
        <begin position="88"/>
        <end position="99"/>
    </location>
</feature>
<accession>A0ABT0GM44</accession>
<evidence type="ECO:0000259" key="13">
    <source>
        <dbReference type="PROSITE" id="PS00794"/>
    </source>
</evidence>
<keyword evidence="9" id="KW-0289">Folate biosynthesis</keyword>
<evidence type="ECO:0000256" key="2">
    <source>
        <dbReference type="ARBA" id="ARBA00005810"/>
    </source>
</evidence>
<comment type="pathway">
    <text evidence="1">Cofactor biosynthesis; tetrahydrofolate biosynthesis; 2-amino-4-hydroxy-6-hydroxymethyl-7,8-dihydropteridine diphosphate from 7,8-dihydroneopterin triphosphate: step 4/4.</text>
</comment>
<sequence length="159" mass="17810">MALAWVGLGSNLDDPPARLREALEHIAALEGVFALRSSPFYRAPPWGPVAQPDFVNAVAEFDARLAPEPLLEALLSIERRMGRERRERWGPRRIDLDLLHMEGESRAGDRLELPHPRIAERAFVLCPWRDLAPTLELPGLGRIEALAKKVDCSNVQPLP</sequence>
<organism evidence="14 15">
    <name type="scientific">Pseudomarimonas salicorniae</name>
    <dbReference type="NCBI Taxonomy" id="2933270"/>
    <lineage>
        <taxon>Bacteria</taxon>
        <taxon>Pseudomonadati</taxon>
        <taxon>Pseudomonadota</taxon>
        <taxon>Gammaproteobacteria</taxon>
        <taxon>Lysobacterales</taxon>
        <taxon>Lysobacteraceae</taxon>
        <taxon>Pseudomarimonas</taxon>
    </lineage>
</organism>
<evidence type="ECO:0000256" key="12">
    <source>
        <dbReference type="ARBA" id="ARBA00033413"/>
    </source>
</evidence>
<evidence type="ECO:0000256" key="5">
    <source>
        <dbReference type="ARBA" id="ARBA00022679"/>
    </source>
</evidence>
<evidence type="ECO:0000256" key="7">
    <source>
        <dbReference type="ARBA" id="ARBA00022777"/>
    </source>
</evidence>
<dbReference type="RefSeq" id="WP_248211392.1">
    <property type="nucleotide sequence ID" value="NZ_JALNMH010000018.1"/>
</dbReference>
<reference evidence="14" key="1">
    <citation type="submission" date="2022-04" db="EMBL/GenBank/DDBJ databases">
        <title>Lysobacter sp. CAU 1642 isolated from sea sand.</title>
        <authorList>
            <person name="Kim W."/>
        </authorList>
    </citation>
    <scope>NUCLEOTIDE SEQUENCE</scope>
    <source>
        <strain evidence="14">CAU 1642</strain>
    </source>
</reference>
<dbReference type="CDD" id="cd00483">
    <property type="entry name" value="HPPK"/>
    <property type="match status" value="1"/>
</dbReference>
<evidence type="ECO:0000256" key="4">
    <source>
        <dbReference type="ARBA" id="ARBA00016218"/>
    </source>
</evidence>
<evidence type="ECO:0000256" key="10">
    <source>
        <dbReference type="ARBA" id="ARBA00029409"/>
    </source>
</evidence>
<gene>
    <name evidence="14" type="primary">folK</name>
    <name evidence="14" type="ORF">M0G41_17420</name>
</gene>
<dbReference type="SUPFAM" id="SSF55083">
    <property type="entry name" value="6-hydroxymethyl-7,8-dihydropterin pyrophosphokinase, HPPK"/>
    <property type="match status" value="1"/>
</dbReference>
<evidence type="ECO:0000256" key="1">
    <source>
        <dbReference type="ARBA" id="ARBA00005051"/>
    </source>
</evidence>
<evidence type="ECO:0000313" key="14">
    <source>
        <dbReference type="EMBL" id="MCK7595442.1"/>
    </source>
</evidence>
<evidence type="ECO:0000256" key="8">
    <source>
        <dbReference type="ARBA" id="ARBA00022840"/>
    </source>
</evidence>
<keyword evidence="6" id="KW-0547">Nucleotide-binding</keyword>
<comment type="caution">
    <text evidence="14">The sequence shown here is derived from an EMBL/GenBank/DDBJ whole genome shotgun (WGS) entry which is preliminary data.</text>
</comment>
<dbReference type="NCBIfam" id="TIGR01498">
    <property type="entry name" value="folK"/>
    <property type="match status" value="1"/>
</dbReference>
<keyword evidence="5 14" id="KW-0808">Transferase</keyword>
<dbReference type="Pfam" id="PF01288">
    <property type="entry name" value="HPPK"/>
    <property type="match status" value="1"/>
</dbReference>
<proteinExistence type="inferred from homology"/>
<dbReference type="EMBL" id="JALNMH010000018">
    <property type="protein sequence ID" value="MCK7595442.1"/>
    <property type="molecule type" value="Genomic_DNA"/>
</dbReference>
<dbReference type="EC" id="2.7.6.3" evidence="3"/>
<dbReference type="PANTHER" id="PTHR43071">
    <property type="entry name" value="2-AMINO-4-HYDROXY-6-HYDROXYMETHYLDIHYDROPTERIDINE PYROPHOSPHOKINASE"/>
    <property type="match status" value="1"/>
</dbReference>